<comment type="caution">
    <text evidence="12">The sequence shown here is derived from an EMBL/GenBank/DDBJ whole genome shotgun (WGS) entry which is preliminary data.</text>
</comment>
<evidence type="ECO:0000259" key="10">
    <source>
        <dbReference type="PROSITE" id="PS51898"/>
    </source>
</evidence>
<evidence type="ECO:0000259" key="11">
    <source>
        <dbReference type="PROSITE" id="PS51900"/>
    </source>
</evidence>
<dbReference type="GO" id="GO:0015074">
    <property type="term" value="P:DNA integration"/>
    <property type="evidence" value="ECO:0007669"/>
    <property type="project" value="UniProtKB-KW"/>
</dbReference>
<dbReference type="InterPro" id="IPR011010">
    <property type="entry name" value="DNA_brk_join_enz"/>
</dbReference>
<gene>
    <name evidence="12" type="ORF">RV00_GL002053</name>
</gene>
<reference evidence="12 13" key="1">
    <citation type="submission" date="2014-12" db="EMBL/GenBank/DDBJ databases">
        <title>Draft genome sequences of 29 type strains of Enterococci.</title>
        <authorList>
            <person name="Zhong Z."/>
            <person name="Sun Z."/>
            <person name="Liu W."/>
            <person name="Zhang W."/>
            <person name="Zhang H."/>
        </authorList>
    </citation>
    <scope>NUCLEOTIDE SEQUENCE [LARGE SCALE GENOMIC DNA]</scope>
    <source>
        <strain evidence="12 13">DSM 22802</strain>
    </source>
</reference>
<evidence type="ECO:0000256" key="8">
    <source>
        <dbReference type="ARBA" id="ARBA00023306"/>
    </source>
</evidence>
<protein>
    <recommendedName>
        <fullName evidence="14">Tyrosine recombinase XerS</fullName>
    </recommendedName>
</protein>
<dbReference type="NCBIfam" id="NF003462">
    <property type="entry name" value="PRK05084.1"/>
    <property type="match status" value="1"/>
</dbReference>
<keyword evidence="13" id="KW-1185">Reference proteome</keyword>
<evidence type="ECO:0000256" key="3">
    <source>
        <dbReference type="ARBA" id="ARBA00022618"/>
    </source>
</evidence>
<dbReference type="Pfam" id="PF00589">
    <property type="entry name" value="Phage_integrase"/>
    <property type="match status" value="1"/>
</dbReference>
<evidence type="ECO:0000256" key="1">
    <source>
        <dbReference type="ARBA" id="ARBA00004496"/>
    </source>
</evidence>
<dbReference type="InterPro" id="IPR050090">
    <property type="entry name" value="Tyrosine_recombinase_XerCD"/>
</dbReference>
<keyword evidence="4" id="KW-0159">Chromosome partition</keyword>
<evidence type="ECO:0000313" key="12">
    <source>
        <dbReference type="EMBL" id="OJG35909.1"/>
    </source>
</evidence>
<dbReference type="RefSeq" id="WP_071861884.1">
    <property type="nucleotide sequence ID" value="NZ_CAURXW010000003.1"/>
</dbReference>
<comment type="subcellular location">
    <subcellularLocation>
        <location evidence="1">Cytoplasm</location>
    </subcellularLocation>
</comment>
<dbReference type="PANTHER" id="PTHR30349:SF77">
    <property type="entry name" value="TYROSINE RECOMBINASE XERC"/>
    <property type="match status" value="1"/>
</dbReference>
<dbReference type="InterPro" id="IPR013762">
    <property type="entry name" value="Integrase-like_cat_sf"/>
</dbReference>
<dbReference type="GO" id="GO:0007059">
    <property type="term" value="P:chromosome segregation"/>
    <property type="evidence" value="ECO:0007669"/>
    <property type="project" value="UniProtKB-KW"/>
</dbReference>
<dbReference type="GO" id="GO:0003677">
    <property type="term" value="F:DNA binding"/>
    <property type="evidence" value="ECO:0007669"/>
    <property type="project" value="UniProtKB-UniRule"/>
</dbReference>
<feature type="domain" description="Core-binding (CB)" evidence="11">
    <location>
        <begin position="15"/>
        <end position="134"/>
    </location>
</feature>
<accession>A0A1L8SUZ8</accession>
<evidence type="ECO:0000256" key="4">
    <source>
        <dbReference type="ARBA" id="ARBA00022829"/>
    </source>
</evidence>
<dbReference type="EMBL" id="JXKM01000004">
    <property type="protein sequence ID" value="OJG35909.1"/>
    <property type="molecule type" value="Genomic_DNA"/>
</dbReference>
<organism evidence="12 13">
    <name type="scientific">Enterococcus devriesei</name>
    <dbReference type="NCBI Taxonomy" id="319970"/>
    <lineage>
        <taxon>Bacteria</taxon>
        <taxon>Bacillati</taxon>
        <taxon>Bacillota</taxon>
        <taxon>Bacilli</taxon>
        <taxon>Lactobacillales</taxon>
        <taxon>Enterococcaceae</taxon>
        <taxon>Enterococcus</taxon>
    </lineage>
</organism>
<dbReference type="PROSITE" id="PS51900">
    <property type="entry name" value="CB"/>
    <property type="match status" value="1"/>
</dbReference>
<proteinExistence type="predicted"/>
<dbReference type="STRING" id="319970.RV00_GL002053"/>
<dbReference type="Gene3D" id="1.10.150.130">
    <property type="match status" value="1"/>
</dbReference>
<dbReference type="GO" id="GO:0006310">
    <property type="term" value="P:DNA recombination"/>
    <property type="evidence" value="ECO:0007669"/>
    <property type="project" value="UniProtKB-KW"/>
</dbReference>
<dbReference type="OrthoDB" id="283809at2"/>
<dbReference type="PROSITE" id="PS51898">
    <property type="entry name" value="TYR_RECOMBINASE"/>
    <property type="match status" value="1"/>
</dbReference>
<evidence type="ECO:0008006" key="14">
    <source>
        <dbReference type="Google" id="ProtNLM"/>
    </source>
</evidence>
<dbReference type="Gene3D" id="1.10.443.10">
    <property type="entry name" value="Intergrase catalytic core"/>
    <property type="match status" value="1"/>
</dbReference>
<keyword evidence="7" id="KW-0233">DNA recombination</keyword>
<dbReference type="PANTHER" id="PTHR30349">
    <property type="entry name" value="PHAGE INTEGRASE-RELATED"/>
    <property type="match status" value="1"/>
</dbReference>
<evidence type="ECO:0000256" key="6">
    <source>
        <dbReference type="ARBA" id="ARBA00023125"/>
    </source>
</evidence>
<keyword evidence="6 9" id="KW-0238">DNA-binding</keyword>
<evidence type="ECO:0000256" key="5">
    <source>
        <dbReference type="ARBA" id="ARBA00022908"/>
    </source>
</evidence>
<evidence type="ECO:0000256" key="2">
    <source>
        <dbReference type="ARBA" id="ARBA00022490"/>
    </source>
</evidence>
<dbReference type="GO" id="GO:0051301">
    <property type="term" value="P:cell division"/>
    <property type="evidence" value="ECO:0007669"/>
    <property type="project" value="UniProtKB-KW"/>
</dbReference>
<feature type="domain" description="Tyr recombinase" evidence="10">
    <location>
        <begin position="177"/>
        <end position="376"/>
    </location>
</feature>
<dbReference type="InterPro" id="IPR002104">
    <property type="entry name" value="Integrase_catalytic"/>
</dbReference>
<dbReference type="InterPro" id="IPR044068">
    <property type="entry name" value="CB"/>
</dbReference>
<keyword evidence="3" id="KW-0132">Cell division</keyword>
<sequence length="380" mass="44292">MSRELLRERYEKEFEKLPDFVQKYLLYLEAIPRSTNTLYEYSKEYRRFLTWLLAEGIVQAKDITEIRLADFERLNKDKIVLYKSFLNQSPKRTFEEKNENDLAQASLGERNTHRLKVTVQRSITALRSLFKYLANEEVEEYDEQIGDYIIRPMLRRNIMVNIENGGVDASGEVRKDKIEKMLYLDSEAIDFVEYVYSGYGNTLTSRQAKTAYEKNRIRDTAILALFLGSGIRLSELVNTNVSDLNYEGLYVQVQRKGDTLDHAMISPIFIDYLQEYIEQRESLYNADDSVPALFLTKHKNVAKRMEGGSIEKMIDKYSTAFGKRTTPHKLRHSVGTMAFRKTKNLKTVSEILGQRGTSATEIYTHIVKKEKRSVINDLWT</sequence>
<evidence type="ECO:0000256" key="7">
    <source>
        <dbReference type="ARBA" id="ARBA00023172"/>
    </source>
</evidence>
<keyword evidence="5" id="KW-0229">DNA integration</keyword>
<dbReference type="SUPFAM" id="SSF56349">
    <property type="entry name" value="DNA breaking-rejoining enzymes"/>
    <property type="match status" value="1"/>
</dbReference>
<dbReference type="InterPro" id="IPR010998">
    <property type="entry name" value="Integrase_recombinase_N"/>
</dbReference>
<evidence type="ECO:0000256" key="9">
    <source>
        <dbReference type="PROSITE-ProRule" id="PRU01248"/>
    </source>
</evidence>
<keyword evidence="8" id="KW-0131">Cell cycle</keyword>
<name>A0A1L8SUZ8_9ENTE</name>
<dbReference type="Proteomes" id="UP000183700">
    <property type="component" value="Unassembled WGS sequence"/>
</dbReference>
<dbReference type="AlphaFoldDB" id="A0A1L8SUZ8"/>
<keyword evidence="2" id="KW-0963">Cytoplasm</keyword>
<evidence type="ECO:0000313" key="13">
    <source>
        <dbReference type="Proteomes" id="UP000183700"/>
    </source>
</evidence>
<dbReference type="GO" id="GO:0005737">
    <property type="term" value="C:cytoplasm"/>
    <property type="evidence" value="ECO:0007669"/>
    <property type="project" value="UniProtKB-SubCell"/>
</dbReference>